<keyword evidence="2" id="KW-1185">Reference proteome</keyword>
<gene>
    <name evidence="1" type="ORF">EV207_12538</name>
</gene>
<dbReference type="RefSeq" id="WP_132747033.1">
    <property type="nucleotide sequence ID" value="NZ_SLXK01000025.1"/>
</dbReference>
<dbReference type="OrthoDB" id="9800856at2"/>
<reference evidence="1 2" key="1">
    <citation type="submission" date="2019-03" db="EMBL/GenBank/DDBJ databases">
        <title>Genomic Encyclopedia of Type Strains, Phase IV (KMG-IV): sequencing the most valuable type-strain genomes for metagenomic binning, comparative biology and taxonomic classification.</title>
        <authorList>
            <person name="Goeker M."/>
        </authorList>
    </citation>
    <scope>NUCLEOTIDE SEQUENCE [LARGE SCALE GENOMIC DNA]</scope>
    <source>
        <strain evidence="1 2">DSM 19377</strain>
    </source>
</reference>
<dbReference type="EMBL" id="SLXK01000025">
    <property type="protein sequence ID" value="TCP24478.1"/>
    <property type="molecule type" value="Genomic_DNA"/>
</dbReference>
<dbReference type="SUPFAM" id="SSF54637">
    <property type="entry name" value="Thioesterase/thiol ester dehydrase-isomerase"/>
    <property type="match status" value="1"/>
</dbReference>
<comment type="caution">
    <text evidence="1">The sequence shown here is derived from an EMBL/GenBank/DDBJ whole genome shotgun (WGS) entry which is preliminary data.</text>
</comment>
<protein>
    <submittedName>
        <fullName evidence="1">Enediyne biosynthesis thioesterase</fullName>
    </submittedName>
</protein>
<accession>A0A4R2NSR4</accession>
<dbReference type="AlphaFoldDB" id="A0A4R2NSR4"/>
<name>A0A4R2NSR4_9BACL</name>
<dbReference type="Proteomes" id="UP000295416">
    <property type="component" value="Unassembled WGS sequence"/>
</dbReference>
<dbReference type="Pfam" id="PF13279">
    <property type="entry name" value="4HBT_2"/>
    <property type="match status" value="1"/>
</dbReference>
<evidence type="ECO:0000313" key="2">
    <source>
        <dbReference type="Proteomes" id="UP000295416"/>
    </source>
</evidence>
<dbReference type="Gene3D" id="3.10.129.10">
    <property type="entry name" value="Hotdog Thioesterase"/>
    <property type="match status" value="1"/>
</dbReference>
<organism evidence="1 2">
    <name type="scientific">Scopulibacillus darangshiensis</name>
    <dbReference type="NCBI Taxonomy" id="442528"/>
    <lineage>
        <taxon>Bacteria</taxon>
        <taxon>Bacillati</taxon>
        <taxon>Bacillota</taxon>
        <taxon>Bacilli</taxon>
        <taxon>Bacillales</taxon>
        <taxon>Sporolactobacillaceae</taxon>
        <taxon>Scopulibacillus</taxon>
    </lineage>
</organism>
<sequence>MKAFEYEHIVGFEETNVVGNVYYANYIKWQGRCREIFLQQYVPNILKEIDNGLSLVTMNVSCDFFKELFAFDKVLIKMYLKEYVQNRVTMEFEYWKVADNHFEELIAKGNQQIASMRKTEERLEPEPLPEPFINALSEYKKT</sequence>
<proteinExistence type="predicted"/>
<dbReference type="InterPro" id="IPR029069">
    <property type="entry name" value="HotDog_dom_sf"/>
</dbReference>
<evidence type="ECO:0000313" key="1">
    <source>
        <dbReference type="EMBL" id="TCP24478.1"/>
    </source>
</evidence>
<dbReference type="CDD" id="cd00586">
    <property type="entry name" value="4HBT"/>
    <property type="match status" value="1"/>
</dbReference>